<keyword evidence="4" id="KW-0547">Nucleotide-binding</keyword>
<dbReference type="InterPro" id="IPR026533">
    <property type="entry name" value="NTPase/PRRC1"/>
</dbReference>
<dbReference type="EMBL" id="CP003065">
    <property type="protein sequence ID" value="AEV67288.1"/>
    <property type="molecule type" value="Genomic_DNA"/>
</dbReference>
<evidence type="ECO:0000256" key="2">
    <source>
        <dbReference type="ARBA" id="ARBA00001946"/>
    </source>
</evidence>
<evidence type="ECO:0000256" key="8">
    <source>
        <dbReference type="ARBA" id="ARBA00023211"/>
    </source>
</evidence>
<accession>G8LTU2</accession>
<evidence type="ECO:0000256" key="10">
    <source>
        <dbReference type="ARBA" id="ARBA00048174"/>
    </source>
</evidence>
<dbReference type="AlphaFoldDB" id="G8LTU2"/>
<dbReference type="RefSeq" id="WP_014253919.1">
    <property type="nucleotide sequence ID" value="NC_016627.1"/>
</dbReference>
<dbReference type="KEGG" id="ccl:Clocl_0577"/>
<dbReference type="InterPro" id="IPR050299">
    <property type="entry name" value="YjjX_NTPase"/>
</dbReference>
<evidence type="ECO:0000256" key="4">
    <source>
        <dbReference type="ARBA" id="ARBA00022741"/>
    </source>
</evidence>
<keyword evidence="14" id="KW-1185">Reference proteome</keyword>
<evidence type="ECO:0000259" key="12">
    <source>
        <dbReference type="Pfam" id="PF01931"/>
    </source>
</evidence>
<reference evidence="13 14" key="2">
    <citation type="journal article" date="2012" name="Stand. Genomic Sci.">
        <title>Complete Genome Sequence of Clostridium clariflavum DSM 19732.</title>
        <authorList>
            <person name="Izquierdo J.A."/>
            <person name="Goodwin L."/>
            <person name="Davenport K.W."/>
            <person name="Teshima H."/>
            <person name="Bruce D."/>
            <person name="Detter C."/>
            <person name="Tapia R."/>
            <person name="Han S."/>
            <person name="Land M."/>
            <person name="Hauser L."/>
            <person name="Jeffries C.D."/>
            <person name="Han J."/>
            <person name="Pitluck S."/>
            <person name="Nolan M."/>
            <person name="Chen A."/>
            <person name="Huntemann M."/>
            <person name="Mavromatis K."/>
            <person name="Mikhailova N."/>
            <person name="Liolios K."/>
            <person name="Woyke T."/>
            <person name="Lynd L.R."/>
        </authorList>
    </citation>
    <scope>NUCLEOTIDE SEQUENCE [LARGE SCALE GENOMIC DNA]</scope>
    <source>
        <strain evidence="14">DSM 19732 / NBRC 101661 / EBR45</strain>
    </source>
</reference>
<dbReference type="PANTHER" id="PTHR34699:SF2">
    <property type="entry name" value="NON-CANONICAL PURINE NTP PHOSPHATASE_PRRC1 DOMAIN-CONTAINING PROTEIN"/>
    <property type="match status" value="1"/>
</dbReference>
<evidence type="ECO:0000256" key="6">
    <source>
        <dbReference type="ARBA" id="ARBA00022842"/>
    </source>
</evidence>
<dbReference type="OrthoDB" id="164951at2"/>
<dbReference type="HOGENOM" id="CLU_1445128_0_0_9"/>
<dbReference type="GO" id="GO:0103023">
    <property type="term" value="F:ITPase activity"/>
    <property type="evidence" value="ECO:0007669"/>
    <property type="project" value="UniProtKB-EC"/>
</dbReference>
<dbReference type="EC" id="3.6.1.73" evidence="9"/>
<dbReference type="GO" id="GO:0006772">
    <property type="term" value="P:thiamine metabolic process"/>
    <property type="evidence" value="ECO:0007669"/>
    <property type="project" value="TreeGrafter"/>
</dbReference>
<keyword evidence="3" id="KW-0479">Metal-binding</keyword>
<dbReference type="eggNOG" id="COG1986">
    <property type="taxonomic scope" value="Bacteria"/>
</dbReference>
<dbReference type="Proteomes" id="UP000005435">
    <property type="component" value="Chromosome"/>
</dbReference>
<proteinExistence type="predicted"/>
<evidence type="ECO:0000313" key="13">
    <source>
        <dbReference type="EMBL" id="AEV67288.1"/>
    </source>
</evidence>
<keyword evidence="5" id="KW-0378">Hydrolase</keyword>
<evidence type="ECO:0000256" key="11">
    <source>
        <dbReference type="ARBA" id="ARBA00048781"/>
    </source>
</evidence>
<evidence type="ECO:0000256" key="3">
    <source>
        <dbReference type="ARBA" id="ARBA00022723"/>
    </source>
</evidence>
<comment type="catalytic activity">
    <reaction evidence="11">
        <text>XTP + H2O = XDP + phosphate + H(+)</text>
        <dbReference type="Rhea" id="RHEA:28406"/>
        <dbReference type="ChEBI" id="CHEBI:15377"/>
        <dbReference type="ChEBI" id="CHEBI:15378"/>
        <dbReference type="ChEBI" id="CHEBI:43474"/>
        <dbReference type="ChEBI" id="CHEBI:59884"/>
        <dbReference type="ChEBI" id="CHEBI:61314"/>
        <dbReference type="EC" id="3.6.1.73"/>
    </reaction>
</comment>
<evidence type="ECO:0000256" key="9">
    <source>
        <dbReference type="ARBA" id="ARBA00038901"/>
    </source>
</evidence>
<dbReference type="Gene3D" id="3.90.950.10">
    <property type="match status" value="1"/>
</dbReference>
<dbReference type="InterPro" id="IPR029001">
    <property type="entry name" value="ITPase-like_fam"/>
</dbReference>
<dbReference type="STRING" id="720554.Clocl_0577"/>
<name>G8LTU2_ACECE</name>
<dbReference type="PANTHER" id="PTHR34699">
    <property type="match status" value="1"/>
</dbReference>
<dbReference type="GO" id="GO:0000166">
    <property type="term" value="F:nucleotide binding"/>
    <property type="evidence" value="ECO:0007669"/>
    <property type="project" value="UniProtKB-KW"/>
</dbReference>
<feature type="domain" description="Non-canonical purine NTP phosphatase/PRRC1" evidence="12">
    <location>
        <begin position="7"/>
        <end position="170"/>
    </location>
</feature>
<evidence type="ECO:0000313" key="14">
    <source>
        <dbReference type="Proteomes" id="UP000005435"/>
    </source>
</evidence>
<dbReference type="SUPFAM" id="SSF52972">
    <property type="entry name" value="ITPase-like"/>
    <property type="match status" value="1"/>
</dbReference>
<keyword evidence="8" id="KW-0464">Manganese</keyword>
<evidence type="ECO:0000256" key="1">
    <source>
        <dbReference type="ARBA" id="ARBA00001936"/>
    </source>
</evidence>
<dbReference type="GO" id="GO:0046872">
    <property type="term" value="F:metal ion binding"/>
    <property type="evidence" value="ECO:0007669"/>
    <property type="project" value="UniProtKB-KW"/>
</dbReference>
<reference evidence="14" key="1">
    <citation type="submission" date="2011-12" db="EMBL/GenBank/DDBJ databases">
        <title>Complete sequence of Clostridium clariflavum DSM 19732.</title>
        <authorList>
            <consortium name="US DOE Joint Genome Institute"/>
            <person name="Lucas S."/>
            <person name="Han J."/>
            <person name="Lapidus A."/>
            <person name="Cheng J.-F."/>
            <person name="Goodwin L."/>
            <person name="Pitluck S."/>
            <person name="Peters L."/>
            <person name="Teshima H."/>
            <person name="Detter J.C."/>
            <person name="Han C."/>
            <person name="Tapia R."/>
            <person name="Land M."/>
            <person name="Hauser L."/>
            <person name="Kyrpides N."/>
            <person name="Ivanova N."/>
            <person name="Pagani I."/>
            <person name="Kitzmiller T."/>
            <person name="Lynd L."/>
            <person name="Izquierdo J."/>
            <person name="Woyke T."/>
        </authorList>
    </citation>
    <scope>NUCLEOTIDE SEQUENCE [LARGE SCALE GENOMIC DNA]</scope>
    <source>
        <strain evidence="14">DSM 19732 / NBRC 101661 / EBR45</strain>
    </source>
</reference>
<gene>
    <name evidence="13" type="ordered locus">Clocl_0577</name>
</gene>
<sequence length="176" mass="19685">MKIYITSQNEAKVNAVKNVFRKIFNEAEFIAIKVNSGVSVTPTTDDEALKGCINRIEAVKRQIELYDAIVSMEGLVSKNSYGSFVYGWAAIDFFRCSKLAIGCSAKVMLPEDIAEQVSNNIELSEIIKARYNDISAEQMERWGTNGIITNGLYTRVNEFEDALLCAIGSVIRYLDF</sequence>
<keyword evidence="7" id="KW-0546">Nucleotide metabolism</keyword>
<comment type="catalytic activity">
    <reaction evidence="10">
        <text>ITP + H2O = IDP + phosphate + H(+)</text>
        <dbReference type="Rhea" id="RHEA:28330"/>
        <dbReference type="ChEBI" id="CHEBI:15377"/>
        <dbReference type="ChEBI" id="CHEBI:15378"/>
        <dbReference type="ChEBI" id="CHEBI:43474"/>
        <dbReference type="ChEBI" id="CHEBI:58280"/>
        <dbReference type="ChEBI" id="CHEBI:61402"/>
        <dbReference type="EC" id="3.6.1.73"/>
    </reaction>
</comment>
<evidence type="ECO:0000256" key="7">
    <source>
        <dbReference type="ARBA" id="ARBA00023080"/>
    </source>
</evidence>
<organism evidence="13 14">
    <name type="scientific">Acetivibrio clariflavus (strain DSM 19732 / NBRC 101661 / EBR45)</name>
    <name type="common">Clostridium clariflavum</name>
    <dbReference type="NCBI Taxonomy" id="720554"/>
    <lineage>
        <taxon>Bacteria</taxon>
        <taxon>Bacillati</taxon>
        <taxon>Bacillota</taxon>
        <taxon>Clostridia</taxon>
        <taxon>Eubacteriales</taxon>
        <taxon>Oscillospiraceae</taxon>
        <taxon>Acetivibrio</taxon>
    </lineage>
</organism>
<dbReference type="Pfam" id="PF01931">
    <property type="entry name" value="NTPase_I-T"/>
    <property type="match status" value="1"/>
</dbReference>
<comment type="cofactor">
    <cofactor evidence="1">
        <name>Mn(2+)</name>
        <dbReference type="ChEBI" id="CHEBI:29035"/>
    </cofactor>
</comment>
<comment type="cofactor">
    <cofactor evidence="2">
        <name>Mg(2+)</name>
        <dbReference type="ChEBI" id="CHEBI:18420"/>
    </cofactor>
</comment>
<dbReference type="GO" id="GO:0009117">
    <property type="term" value="P:nucleotide metabolic process"/>
    <property type="evidence" value="ECO:0007669"/>
    <property type="project" value="UniProtKB-KW"/>
</dbReference>
<protein>
    <recommendedName>
        <fullName evidence="9">inosine/xanthosine triphosphatase</fullName>
        <ecNumber evidence="9">3.6.1.73</ecNumber>
    </recommendedName>
</protein>
<keyword evidence="6" id="KW-0460">Magnesium</keyword>
<evidence type="ECO:0000256" key="5">
    <source>
        <dbReference type="ARBA" id="ARBA00022801"/>
    </source>
</evidence>